<dbReference type="EMBL" id="BOMP01000135">
    <property type="protein sequence ID" value="GIE44580.1"/>
    <property type="molecule type" value="Genomic_DNA"/>
</dbReference>
<accession>A0A7W7HQR7</accession>
<evidence type="ECO:0000313" key="5">
    <source>
        <dbReference type="EMBL" id="MBB4754887.1"/>
    </source>
</evidence>
<feature type="domain" description="Leucine-binding protein" evidence="3">
    <location>
        <begin position="43"/>
        <end position="395"/>
    </location>
</feature>
<organism evidence="5 6">
    <name type="scientific">Actinoplanes lobatus</name>
    <dbReference type="NCBI Taxonomy" id="113568"/>
    <lineage>
        <taxon>Bacteria</taxon>
        <taxon>Bacillati</taxon>
        <taxon>Actinomycetota</taxon>
        <taxon>Actinomycetes</taxon>
        <taxon>Micromonosporales</taxon>
        <taxon>Micromonosporaceae</taxon>
        <taxon>Actinoplanes</taxon>
    </lineage>
</organism>
<reference evidence="5 6" key="1">
    <citation type="submission" date="2020-08" db="EMBL/GenBank/DDBJ databases">
        <title>Sequencing the genomes of 1000 actinobacteria strains.</title>
        <authorList>
            <person name="Klenk H.-P."/>
        </authorList>
    </citation>
    <scope>NUCLEOTIDE SEQUENCE [LARGE SCALE GENOMIC DNA]</scope>
    <source>
        <strain evidence="5 6">DSM 43150</strain>
    </source>
</reference>
<dbReference type="Proteomes" id="UP000590511">
    <property type="component" value="Unassembled WGS sequence"/>
</dbReference>
<dbReference type="Pfam" id="PF13458">
    <property type="entry name" value="Peripla_BP_6"/>
    <property type="match status" value="1"/>
</dbReference>
<evidence type="ECO:0000256" key="2">
    <source>
        <dbReference type="ARBA" id="ARBA00022729"/>
    </source>
</evidence>
<dbReference type="PANTHER" id="PTHR30483">
    <property type="entry name" value="LEUCINE-SPECIFIC-BINDING PROTEIN"/>
    <property type="match status" value="1"/>
</dbReference>
<dbReference type="PROSITE" id="PS51318">
    <property type="entry name" value="TAT"/>
    <property type="match status" value="1"/>
</dbReference>
<reference evidence="4 7" key="2">
    <citation type="submission" date="2021-01" db="EMBL/GenBank/DDBJ databases">
        <title>Whole genome shotgun sequence of Actinoplanes lobatus NBRC 12513.</title>
        <authorList>
            <person name="Komaki H."/>
            <person name="Tamura T."/>
        </authorList>
    </citation>
    <scope>NUCLEOTIDE SEQUENCE [LARGE SCALE GENOMIC DNA]</scope>
    <source>
        <strain evidence="4 7">NBRC 12513</strain>
    </source>
</reference>
<comment type="caution">
    <text evidence="5">The sequence shown here is derived from an EMBL/GenBank/DDBJ whole genome shotgun (WGS) entry which is preliminary data.</text>
</comment>
<dbReference type="SUPFAM" id="SSF53822">
    <property type="entry name" value="Periplasmic binding protein-like I"/>
    <property type="match status" value="1"/>
</dbReference>
<dbReference type="EMBL" id="JACHNC010000001">
    <property type="protein sequence ID" value="MBB4754887.1"/>
    <property type="molecule type" value="Genomic_DNA"/>
</dbReference>
<dbReference type="InterPro" id="IPR028081">
    <property type="entry name" value="Leu-bd"/>
</dbReference>
<evidence type="ECO:0000313" key="7">
    <source>
        <dbReference type="Proteomes" id="UP000631312"/>
    </source>
</evidence>
<proteinExistence type="inferred from homology"/>
<sequence>METPPSSFGTFTRRRLLQGIGLGTAGLALGACKGAEQSGGSDTLKIGFVSPRTGPAASFGEPDSYVLELARKKLAEGLTIGGTKYEVVVVDKDSQSNPQRSAQVANDLINSDGVDLMLTTSTPETVNPVSDACEAAGVPCISTVVPWQAWYFGRGAKPDQTDAYKYTFHFCFGVEQFHSAYTHLWPQVETNKKVAVMWPNDSDGNAIRASLGPMLEKSGYTIVDPGAYTNGSNDYSAQIAKFKAEGCEIFSTFPIPSDFATFWRQAAQQGFRPKIAQAAKTGLFPSQVEALGDIGVGVASAAYWTPTYGYTSSLTGVSSQALGDGYQQAAGKQWTQQLGPSLALFDVAAAALTAAGTPRDRDAVAAAIAKLEVETPVGKLKWGTGPNKNVVSTPILGGQWVPGTGAYPLDFVLCENSSDPNVPVAGQLKQFGTLA</sequence>
<dbReference type="PANTHER" id="PTHR30483:SF6">
    <property type="entry name" value="PERIPLASMIC BINDING PROTEIN OF ABC TRANSPORTER FOR NATURAL AMINO ACIDS"/>
    <property type="match status" value="1"/>
</dbReference>
<keyword evidence="2" id="KW-0732">Signal</keyword>
<gene>
    <name evidence="4" type="ORF">Alo02nite_74780</name>
    <name evidence="5" type="ORF">BJ964_009048</name>
</gene>
<evidence type="ECO:0000256" key="1">
    <source>
        <dbReference type="ARBA" id="ARBA00010062"/>
    </source>
</evidence>
<protein>
    <submittedName>
        <fullName evidence="4">ABC transporter substrate-binding protein</fullName>
    </submittedName>
    <submittedName>
        <fullName evidence="5">Branched-chain amino acid transport system substrate-binding protein</fullName>
    </submittedName>
</protein>
<dbReference type="RefSeq" id="WP_188126378.1">
    <property type="nucleotide sequence ID" value="NZ_BOMP01000135.1"/>
</dbReference>
<dbReference type="InterPro" id="IPR051010">
    <property type="entry name" value="BCAA_transport"/>
</dbReference>
<dbReference type="InterPro" id="IPR028082">
    <property type="entry name" value="Peripla_BP_I"/>
</dbReference>
<name>A0A7W7HQR7_9ACTN</name>
<dbReference type="CDD" id="cd06337">
    <property type="entry name" value="PBP1_ABC_ligand_binding-like"/>
    <property type="match status" value="1"/>
</dbReference>
<comment type="similarity">
    <text evidence="1">Belongs to the leucine-binding protein family.</text>
</comment>
<dbReference type="Gene3D" id="3.40.50.2300">
    <property type="match status" value="2"/>
</dbReference>
<evidence type="ECO:0000313" key="6">
    <source>
        <dbReference type="Proteomes" id="UP000590511"/>
    </source>
</evidence>
<evidence type="ECO:0000259" key="3">
    <source>
        <dbReference type="Pfam" id="PF13458"/>
    </source>
</evidence>
<dbReference type="InterPro" id="IPR006311">
    <property type="entry name" value="TAT_signal"/>
</dbReference>
<dbReference type="AlphaFoldDB" id="A0A7W7HQR7"/>
<keyword evidence="7" id="KW-1185">Reference proteome</keyword>
<dbReference type="Proteomes" id="UP000631312">
    <property type="component" value="Unassembled WGS sequence"/>
</dbReference>
<evidence type="ECO:0000313" key="4">
    <source>
        <dbReference type="EMBL" id="GIE44580.1"/>
    </source>
</evidence>